<dbReference type="PANTHER" id="PTHR11364">
    <property type="entry name" value="THIOSULFATE SULFERTANSFERASE"/>
    <property type="match status" value="1"/>
</dbReference>
<dbReference type="EMBL" id="FNBD01000010">
    <property type="protein sequence ID" value="SDF28634.1"/>
    <property type="molecule type" value="Genomic_DNA"/>
</dbReference>
<keyword evidence="1 3" id="KW-0808">Transferase</keyword>
<sequence length="271" mass="29935">MDSLVTVAWLKDHLDDSNLIILDARASDPISGAVSENSSNSIKGARIFNLKTNFSERESLYPNMVPSPEQFQEECQKLGINQNSVLVVYDALGIYWSPRVWWLFKAMGHPNIAVLDGGLPEWILHNLPLEKNRKETYVKGNFTASFNSEAVVSFSAVFENTTSEIAILIDARSQGRFNGTAAEPRKGLRSGSIPKSINIPYTEVLRGSKFKSKGALAVVFNRLNNESKPVIFSCGSGVTACILLFASELVGIQNKKSVYDGSWTEWAQKVL</sequence>
<keyword evidence="4" id="KW-1185">Reference proteome</keyword>
<dbReference type="InterPro" id="IPR001763">
    <property type="entry name" value="Rhodanese-like_dom"/>
</dbReference>
<dbReference type="Pfam" id="PF00581">
    <property type="entry name" value="Rhodanese"/>
    <property type="match status" value="2"/>
</dbReference>
<dbReference type="SUPFAM" id="SSF52821">
    <property type="entry name" value="Rhodanese/Cell cycle control phosphatase"/>
    <property type="match status" value="2"/>
</dbReference>
<dbReference type="CDD" id="cd01449">
    <property type="entry name" value="TST_Repeat_2"/>
    <property type="match status" value="1"/>
</dbReference>
<dbReference type="PANTHER" id="PTHR11364:SF27">
    <property type="entry name" value="SULFURTRANSFERASE"/>
    <property type="match status" value="1"/>
</dbReference>
<protein>
    <submittedName>
        <fullName evidence="3">Thiosulfate/3-mercaptopyruvate sulfurtransferase</fullName>
    </submittedName>
</protein>
<dbReference type="CDD" id="cd01448">
    <property type="entry name" value="TST_Repeat_1"/>
    <property type="match status" value="1"/>
</dbReference>
<reference evidence="4" key="1">
    <citation type="submission" date="2016-10" db="EMBL/GenBank/DDBJ databases">
        <authorList>
            <person name="Varghese N."/>
            <person name="Submissions S."/>
        </authorList>
    </citation>
    <scope>NUCLEOTIDE SEQUENCE [LARGE SCALE GENOMIC DNA]</scope>
    <source>
        <strain evidence="4">DSM 24729</strain>
    </source>
</reference>
<dbReference type="PROSITE" id="PS50206">
    <property type="entry name" value="RHODANESE_3"/>
    <property type="match status" value="2"/>
</dbReference>
<dbReference type="AlphaFoldDB" id="A0A1G7JV16"/>
<proteinExistence type="predicted"/>
<accession>A0A1G7JV16</accession>
<name>A0A1G7JV16_9FLAO</name>
<evidence type="ECO:0000256" key="2">
    <source>
        <dbReference type="ARBA" id="ARBA00022737"/>
    </source>
</evidence>
<evidence type="ECO:0000256" key="1">
    <source>
        <dbReference type="ARBA" id="ARBA00022679"/>
    </source>
</evidence>
<dbReference type="SMART" id="SM00450">
    <property type="entry name" value="RHOD"/>
    <property type="match status" value="2"/>
</dbReference>
<evidence type="ECO:0000313" key="4">
    <source>
        <dbReference type="Proteomes" id="UP000182114"/>
    </source>
</evidence>
<evidence type="ECO:0000313" key="3">
    <source>
        <dbReference type="EMBL" id="SDF28634.1"/>
    </source>
</evidence>
<organism evidence="3 4">
    <name type="scientific">Cellulophaga baltica</name>
    <dbReference type="NCBI Taxonomy" id="76594"/>
    <lineage>
        <taxon>Bacteria</taxon>
        <taxon>Pseudomonadati</taxon>
        <taxon>Bacteroidota</taxon>
        <taxon>Flavobacteriia</taxon>
        <taxon>Flavobacteriales</taxon>
        <taxon>Flavobacteriaceae</taxon>
        <taxon>Cellulophaga</taxon>
    </lineage>
</organism>
<dbReference type="InterPro" id="IPR045078">
    <property type="entry name" value="TST/MPST-like"/>
</dbReference>
<dbReference type="InterPro" id="IPR036873">
    <property type="entry name" value="Rhodanese-like_dom_sf"/>
</dbReference>
<keyword evidence="3" id="KW-0670">Pyruvate</keyword>
<dbReference type="eggNOG" id="COG2897">
    <property type="taxonomic scope" value="Bacteria"/>
</dbReference>
<gene>
    <name evidence="3" type="ORF">SAMN04487992_110115</name>
</gene>
<dbReference type="Gene3D" id="3.40.250.10">
    <property type="entry name" value="Rhodanese-like domain"/>
    <property type="match status" value="2"/>
</dbReference>
<dbReference type="Proteomes" id="UP000182114">
    <property type="component" value="Unassembled WGS sequence"/>
</dbReference>
<dbReference type="RefSeq" id="WP_074539053.1">
    <property type="nucleotide sequence ID" value="NZ_FNBD01000010.1"/>
</dbReference>
<keyword evidence="2" id="KW-0677">Repeat</keyword>
<dbReference type="GO" id="GO:0004792">
    <property type="term" value="F:thiosulfate-cyanide sulfurtransferase activity"/>
    <property type="evidence" value="ECO:0007669"/>
    <property type="project" value="TreeGrafter"/>
</dbReference>